<comment type="caution">
    <text evidence="1">The sequence shown here is derived from an EMBL/GenBank/DDBJ whole genome shotgun (WGS) entry which is preliminary data.</text>
</comment>
<reference evidence="1" key="1">
    <citation type="submission" date="2021-06" db="EMBL/GenBank/DDBJ databases">
        <authorList>
            <person name="Kallberg Y."/>
            <person name="Tangrot J."/>
            <person name="Rosling A."/>
        </authorList>
    </citation>
    <scope>NUCLEOTIDE SEQUENCE</scope>
    <source>
        <strain evidence="1">FL966</strain>
    </source>
</reference>
<keyword evidence="2" id="KW-1185">Reference proteome</keyword>
<evidence type="ECO:0000313" key="2">
    <source>
        <dbReference type="Proteomes" id="UP000789759"/>
    </source>
</evidence>
<dbReference type="EMBL" id="CAJVQA010033576">
    <property type="protein sequence ID" value="CAG8804655.1"/>
    <property type="molecule type" value="Genomic_DNA"/>
</dbReference>
<gene>
    <name evidence="1" type="ORF">CPELLU_LOCUS18023</name>
</gene>
<organism evidence="1 2">
    <name type="scientific">Cetraspora pellucida</name>
    <dbReference type="NCBI Taxonomy" id="1433469"/>
    <lineage>
        <taxon>Eukaryota</taxon>
        <taxon>Fungi</taxon>
        <taxon>Fungi incertae sedis</taxon>
        <taxon>Mucoromycota</taxon>
        <taxon>Glomeromycotina</taxon>
        <taxon>Glomeromycetes</taxon>
        <taxon>Diversisporales</taxon>
        <taxon>Gigasporaceae</taxon>
        <taxon>Cetraspora</taxon>
    </lineage>
</organism>
<proteinExistence type="predicted"/>
<sequence length="128" mass="15154">MPKEITYWLLVYVENFQRTKKHQRQLQREAKVRTSRLELFWLLAVSINDDMNMNNLDSDSESDSKVETNNIMSSKKLNNIIKHLKREIKSNKHSEAINYVQNSAIPTSRQGKHSKTWSFLWTIIFDAN</sequence>
<dbReference type="Proteomes" id="UP000789759">
    <property type="component" value="Unassembled WGS sequence"/>
</dbReference>
<accession>A0A9N9PBF5</accession>
<name>A0A9N9PBF5_9GLOM</name>
<evidence type="ECO:0000313" key="1">
    <source>
        <dbReference type="EMBL" id="CAG8804655.1"/>
    </source>
</evidence>
<dbReference type="AlphaFoldDB" id="A0A9N9PBF5"/>
<protein>
    <submittedName>
        <fullName evidence="1">2357_t:CDS:1</fullName>
    </submittedName>
</protein>